<evidence type="ECO:0000256" key="5">
    <source>
        <dbReference type="ARBA" id="ARBA00022741"/>
    </source>
</evidence>
<keyword evidence="6 9" id="KW-0067">ATP-binding</keyword>
<evidence type="ECO:0000256" key="1">
    <source>
        <dbReference type="ARBA" id="ARBA00004417"/>
    </source>
</evidence>
<dbReference type="RefSeq" id="WP_111741591.1">
    <property type="nucleotide sequence ID" value="NZ_LR698987.1"/>
</dbReference>
<dbReference type="EC" id="3.6.3.-" evidence="9"/>
<gene>
    <name evidence="9" type="primary">gsiA_6</name>
    <name evidence="9" type="ORF">NCTC12151_03286</name>
</gene>
<evidence type="ECO:0000256" key="2">
    <source>
        <dbReference type="ARBA" id="ARBA00005417"/>
    </source>
</evidence>
<dbReference type="SUPFAM" id="SSF52540">
    <property type="entry name" value="P-loop containing nucleoside triphosphate hydrolases"/>
    <property type="match status" value="1"/>
</dbReference>
<evidence type="ECO:0000256" key="6">
    <source>
        <dbReference type="ARBA" id="ARBA00022840"/>
    </source>
</evidence>
<keyword evidence="5" id="KW-0547">Nucleotide-binding</keyword>
<dbReference type="InterPro" id="IPR017871">
    <property type="entry name" value="ABC_transporter-like_CS"/>
</dbReference>
<dbReference type="SMART" id="SM00382">
    <property type="entry name" value="AAA"/>
    <property type="match status" value="1"/>
</dbReference>
<dbReference type="PROSITE" id="PS00211">
    <property type="entry name" value="ABC_TRANSPORTER_1"/>
    <property type="match status" value="1"/>
</dbReference>
<dbReference type="Gene3D" id="3.40.50.300">
    <property type="entry name" value="P-loop containing nucleotide triphosphate hydrolases"/>
    <property type="match status" value="1"/>
</dbReference>
<dbReference type="InterPro" id="IPR050388">
    <property type="entry name" value="ABC_Ni/Peptide_Import"/>
</dbReference>
<dbReference type="EMBL" id="LS483470">
    <property type="protein sequence ID" value="SQI43843.1"/>
    <property type="molecule type" value="Genomic_DNA"/>
</dbReference>
<dbReference type="PANTHER" id="PTHR43297:SF11">
    <property type="entry name" value="ATPASE COMPONENT OF ABC-TYPE TRANSPORT SYSTEM"/>
    <property type="match status" value="1"/>
</dbReference>
<name>A0A2X4UY86_9GAMM</name>
<dbReference type="GO" id="GO:0016887">
    <property type="term" value="F:ATP hydrolysis activity"/>
    <property type="evidence" value="ECO:0007669"/>
    <property type="project" value="InterPro"/>
</dbReference>
<dbReference type="InterPro" id="IPR003439">
    <property type="entry name" value="ABC_transporter-like_ATP-bd"/>
</dbReference>
<dbReference type="InterPro" id="IPR003593">
    <property type="entry name" value="AAA+_ATPase"/>
</dbReference>
<dbReference type="GO" id="GO:0005524">
    <property type="term" value="F:ATP binding"/>
    <property type="evidence" value="ECO:0007669"/>
    <property type="project" value="UniProtKB-KW"/>
</dbReference>
<evidence type="ECO:0000256" key="7">
    <source>
        <dbReference type="ARBA" id="ARBA00023136"/>
    </source>
</evidence>
<dbReference type="GO" id="GO:0005886">
    <property type="term" value="C:plasma membrane"/>
    <property type="evidence" value="ECO:0007669"/>
    <property type="project" value="UniProtKB-SubCell"/>
</dbReference>
<evidence type="ECO:0000313" key="10">
    <source>
        <dbReference type="Proteomes" id="UP000249005"/>
    </source>
</evidence>
<feature type="domain" description="ABC transporter" evidence="8">
    <location>
        <begin position="2"/>
        <end position="246"/>
    </location>
</feature>
<evidence type="ECO:0000313" key="9">
    <source>
        <dbReference type="EMBL" id="SQI43843.1"/>
    </source>
</evidence>
<evidence type="ECO:0000259" key="8">
    <source>
        <dbReference type="PROSITE" id="PS50893"/>
    </source>
</evidence>
<dbReference type="KEGG" id="lri:NCTC12151_03286"/>
<dbReference type="Pfam" id="PF00005">
    <property type="entry name" value="ABC_tran"/>
    <property type="match status" value="1"/>
</dbReference>
<comment type="similarity">
    <text evidence="2">Belongs to the ABC transporter superfamily.</text>
</comment>
<dbReference type="OrthoDB" id="7374568at2"/>
<keyword evidence="9" id="KW-0378">Hydrolase</keyword>
<dbReference type="Proteomes" id="UP000249005">
    <property type="component" value="Chromosome 1"/>
</dbReference>
<comment type="subcellular location">
    <subcellularLocation>
        <location evidence="1">Cell inner membrane</location>
        <topology evidence="1">Peripheral membrane protein</topology>
    </subcellularLocation>
</comment>
<protein>
    <submittedName>
        <fullName evidence="9">Glutathione import ATP-binding protein GsiA</fullName>
        <ecNumber evidence="9">3.6.3.-</ecNumber>
    </submittedName>
</protein>
<dbReference type="PROSITE" id="PS50893">
    <property type="entry name" value="ABC_TRANSPORTER_2"/>
    <property type="match status" value="1"/>
</dbReference>
<sequence length="268" mass="29250">MLELKNLSLLQARQRWLRKTRWEPMLSEVDLTLAEGELVALVGGSGEGKSLLLQSLLGLLPNAIRAEGEIRLDGQPVSPSRLCALRGNTLSYIPQSVSALNPLVKTGRQIQRAAGLSGCCPSVDDIAEQLSQYRLSPDLLDRYPLSLSGGMAKRVLVSCATLSQSRFILADEITAWLDSCRAELLMQHLKSLCREGRGVLWVTHDLHLAARYADRIAVLHQGTLKETLCAHSLRSGGGSPWVQSLWRSLPECGAFGIQQEPVVHAANA</sequence>
<organism evidence="9 10">
    <name type="scientific">Leminorella richardii</name>
    <dbReference type="NCBI Taxonomy" id="158841"/>
    <lineage>
        <taxon>Bacteria</taxon>
        <taxon>Pseudomonadati</taxon>
        <taxon>Pseudomonadota</taxon>
        <taxon>Gammaproteobacteria</taxon>
        <taxon>Enterobacterales</taxon>
        <taxon>Budviciaceae</taxon>
        <taxon>Leminorella</taxon>
    </lineage>
</organism>
<keyword evidence="10" id="KW-1185">Reference proteome</keyword>
<keyword evidence="7" id="KW-0472">Membrane</keyword>
<keyword evidence="4" id="KW-1003">Cell membrane</keyword>
<dbReference type="AlphaFoldDB" id="A0A2X4UY86"/>
<evidence type="ECO:0000256" key="4">
    <source>
        <dbReference type="ARBA" id="ARBA00022475"/>
    </source>
</evidence>
<accession>A0A2X4UY86</accession>
<evidence type="ECO:0000256" key="3">
    <source>
        <dbReference type="ARBA" id="ARBA00022448"/>
    </source>
</evidence>
<keyword evidence="3" id="KW-0813">Transport</keyword>
<reference evidence="9 10" key="1">
    <citation type="submission" date="2018-06" db="EMBL/GenBank/DDBJ databases">
        <authorList>
            <consortium name="Pathogen Informatics"/>
            <person name="Doyle S."/>
        </authorList>
    </citation>
    <scope>NUCLEOTIDE SEQUENCE [LARGE SCALE GENOMIC DNA]</scope>
    <source>
        <strain evidence="9 10">NCTC12151</strain>
    </source>
</reference>
<proteinExistence type="inferred from homology"/>
<dbReference type="InterPro" id="IPR027417">
    <property type="entry name" value="P-loop_NTPase"/>
</dbReference>
<dbReference type="PANTHER" id="PTHR43297">
    <property type="entry name" value="OLIGOPEPTIDE TRANSPORT ATP-BINDING PROTEIN APPD"/>
    <property type="match status" value="1"/>
</dbReference>